<reference evidence="2" key="1">
    <citation type="submission" date="2020-08" db="EMBL/GenBank/DDBJ databases">
        <title>Multicomponent nature underlies the extraordinary mechanical properties of spider dragline silk.</title>
        <authorList>
            <person name="Kono N."/>
            <person name="Nakamura H."/>
            <person name="Mori M."/>
            <person name="Yoshida Y."/>
            <person name="Ohtoshi R."/>
            <person name="Malay A.D."/>
            <person name="Moran D.A.P."/>
            <person name="Tomita M."/>
            <person name="Numata K."/>
            <person name="Arakawa K."/>
        </authorList>
    </citation>
    <scope>NUCLEOTIDE SEQUENCE</scope>
</reference>
<dbReference type="InterPro" id="IPR036875">
    <property type="entry name" value="Znf_CCHC_sf"/>
</dbReference>
<sequence length="452" mass="49702">MSKKSPFAIQKALKGIGGDPKSVRKLRSGDLLIETASAVQSKSFLMAKTFLDSTLTVTPHKSLNCSRGVISESDLLCASETEILKGLSDQGVTQCQRFGHSQTSCRGQLTCSRCASAGHSSTDCTLEPKCINCLQSHASDSKLCPKWKLEKQIQEIKTNKNISYSEARRLIVPQPSQTYAQITKPTAISTTTQTDPSITKIICPPLQCLSPISSTSSSMPAVSTSSSSAQAHLLPSTSAEIPTIQSKSLLPIPIPTTAPNNNLNTYASSLEIETRPLTTSNKFTALQPSIPLSESATTTPNSELSNTSKVPQIVKQNSKNRKRTKAQKAEIEIKMAKHKPRKSGPIAYTTDDEDMIMYDVQAEELEPNPEDKYAMIECFVTNPSEYMRALTPTRFRKSDDAVQARKKIDDIYEEDVLTEHQYPNWFTKFRSGSFNVEDTPRSGRPVEADKVQ</sequence>
<organism evidence="2 3">
    <name type="scientific">Trichonephila clavipes</name>
    <name type="common">Golden silk orbweaver</name>
    <name type="synonym">Nephila clavipes</name>
    <dbReference type="NCBI Taxonomy" id="2585209"/>
    <lineage>
        <taxon>Eukaryota</taxon>
        <taxon>Metazoa</taxon>
        <taxon>Ecdysozoa</taxon>
        <taxon>Arthropoda</taxon>
        <taxon>Chelicerata</taxon>
        <taxon>Arachnida</taxon>
        <taxon>Araneae</taxon>
        <taxon>Araneomorphae</taxon>
        <taxon>Entelegynae</taxon>
        <taxon>Araneoidea</taxon>
        <taxon>Nephilidae</taxon>
        <taxon>Trichonephila</taxon>
    </lineage>
</organism>
<dbReference type="AlphaFoldDB" id="A0A8X6UXX1"/>
<name>A0A8X6UXX1_TRICX</name>
<dbReference type="GO" id="GO:0003676">
    <property type="term" value="F:nucleic acid binding"/>
    <property type="evidence" value="ECO:0007669"/>
    <property type="project" value="InterPro"/>
</dbReference>
<proteinExistence type="predicted"/>
<dbReference type="Pfam" id="PF17906">
    <property type="entry name" value="HTH_48"/>
    <property type="match status" value="1"/>
</dbReference>
<gene>
    <name evidence="2" type="primary">AVEN_25824_1</name>
    <name evidence="2" type="ORF">TNCV_2465711</name>
</gene>
<accession>A0A8X6UXX1</accession>
<dbReference type="Gene3D" id="1.10.10.1450">
    <property type="match status" value="1"/>
</dbReference>
<evidence type="ECO:0000313" key="3">
    <source>
        <dbReference type="Proteomes" id="UP000887159"/>
    </source>
</evidence>
<feature type="domain" description="Mos1 transposase HTH" evidence="1">
    <location>
        <begin position="388"/>
        <end position="432"/>
    </location>
</feature>
<dbReference type="EMBL" id="BMAU01021036">
    <property type="protein sequence ID" value="GFX87678.1"/>
    <property type="molecule type" value="Genomic_DNA"/>
</dbReference>
<dbReference type="GO" id="GO:0008270">
    <property type="term" value="F:zinc ion binding"/>
    <property type="evidence" value="ECO:0007669"/>
    <property type="project" value="InterPro"/>
</dbReference>
<dbReference type="Proteomes" id="UP000887159">
    <property type="component" value="Unassembled WGS sequence"/>
</dbReference>
<evidence type="ECO:0000259" key="1">
    <source>
        <dbReference type="Pfam" id="PF17906"/>
    </source>
</evidence>
<evidence type="ECO:0000313" key="2">
    <source>
        <dbReference type="EMBL" id="GFX87678.1"/>
    </source>
</evidence>
<keyword evidence="3" id="KW-1185">Reference proteome</keyword>
<comment type="caution">
    <text evidence="2">The sequence shown here is derived from an EMBL/GenBank/DDBJ whole genome shotgun (WGS) entry which is preliminary data.</text>
</comment>
<protein>
    <recommendedName>
        <fullName evidence="1">Mos1 transposase HTH domain-containing protein</fullName>
    </recommendedName>
</protein>
<dbReference type="SUPFAM" id="SSF57756">
    <property type="entry name" value="Retrovirus zinc finger-like domains"/>
    <property type="match status" value="1"/>
</dbReference>
<dbReference type="InterPro" id="IPR041426">
    <property type="entry name" value="Mos1_HTH"/>
</dbReference>